<evidence type="ECO:0000256" key="6">
    <source>
        <dbReference type="ARBA" id="ARBA00022573"/>
    </source>
</evidence>
<evidence type="ECO:0000256" key="9">
    <source>
        <dbReference type="ARBA" id="ARBA00047340"/>
    </source>
</evidence>
<dbReference type="PANTHER" id="PTHR43463:SF1">
    <property type="entry name" value="NICOTINATE-NUCLEOTIDE--DIMETHYLBENZIMIDAZOLE PHOSPHORIBOSYLTRANSFERASE"/>
    <property type="match status" value="1"/>
</dbReference>
<proteinExistence type="inferred from homology"/>
<evidence type="ECO:0000256" key="8">
    <source>
        <dbReference type="ARBA" id="ARBA00022679"/>
    </source>
</evidence>
<comment type="similarity">
    <text evidence="3">Belongs to the CobT family.</text>
</comment>
<dbReference type="AlphaFoldDB" id="E1IGF0"/>
<dbReference type="InterPro" id="IPR003200">
    <property type="entry name" value="Nict_dMeBzImd_PRibTrfase"/>
</dbReference>
<dbReference type="Gene3D" id="3.40.50.10210">
    <property type="match status" value="1"/>
</dbReference>
<organism evidence="11 12">
    <name type="scientific">Oscillochloris trichoides DG-6</name>
    <dbReference type="NCBI Taxonomy" id="765420"/>
    <lineage>
        <taxon>Bacteria</taxon>
        <taxon>Bacillati</taxon>
        <taxon>Chloroflexota</taxon>
        <taxon>Chloroflexia</taxon>
        <taxon>Chloroflexales</taxon>
        <taxon>Chloroflexineae</taxon>
        <taxon>Oscillochloridaceae</taxon>
        <taxon>Oscillochloris</taxon>
    </lineage>
</organism>
<evidence type="ECO:0000313" key="12">
    <source>
        <dbReference type="Proteomes" id="UP000054010"/>
    </source>
</evidence>
<name>E1IGF0_9CHLR</name>
<dbReference type="EC" id="2.4.2.21" evidence="4 10"/>
<dbReference type="SUPFAM" id="SSF52733">
    <property type="entry name" value="Nicotinate mononucleotide:5,6-dimethylbenzimidazole phosphoribosyltransferase (CobT)"/>
    <property type="match status" value="1"/>
</dbReference>
<evidence type="ECO:0000313" key="11">
    <source>
        <dbReference type="EMBL" id="EFO79716.1"/>
    </source>
</evidence>
<comment type="pathway">
    <text evidence="2">Nucleoside biosynthesis; alpha-ribazole biosynthesis; alpha-ribazole from 5,6-dimethylbenzimidazole: step 1/2.</text>
</comment>
<dbReference type="InterPro" id="IPR017846">
    <property type="entry name" value="Nict_dMeBzImd_PRibTrfase_bact"/>
</dbReference>
<evidence type="ECO:0000256" key="2">
    <source>
        <dbReference type="ARBA" id="ARBA00005049"/>
    </source>
</evidence>
<dbReference type="Proteomes" id="UP000054010">
    <property type="component" value="Unassembled WGS sequence"/>
</dbReference>
<dbReference type="STRING" id="765420.OSCT_2401"/>
<dbReference type="NCBIfam" id="TIGR03160">
    <property type="entry name" value="cobT_DBIPRT"/>
    <property type="match status" value="1"/>
</dbReference>
<dbReference type="HOGENOM" id="CLU_002982_0_0_0"/>
<keyword evidence="7 11" id="KW-0328">Glycosyltransferase</keyword>
<dbReference type="eggNOG" id="COG2038">
    <property type="taxonomic scope" value="Bacteria"/>
</dbReference>
<comment type="caution">
    <text evidence="11">The sequence shown here is derived from an EMBL/GenBank/DDBJ whole genome shotgun (WGS) entry which is preliminary data.</text>
</comment>
<keyword evidence="12" id="KW-1185">Reference proteome</keyword>
<accession>E1IGF0</accession>
<dbReference type="CDD" id="cd02439">
    <property type="entry name" value="DMB-PRT_CobT"/>
    <property type="match status" value="1"/>
</dbReference>
<dbReference type="PANTHER" id="PTHR43463">
    <property type="entry name" value="NICOTINATE-NUCLEOTIDE--DIMETHYLBENZIMIDAZOLE PHOSPHORIBOSYLTRANSFERASE"/>
    <property type="match status" value="1"/>
</dbReference>
<dbReference type="EMBL" id="ADVR01000106">
    <property type="protein sequence ID" value="EFO79716.1"/>
    <property type="molecule type" value="Genomic_DNA"/>
</dbReference>
<evidence type="ECO:0000256" key="1">
    <source>
        <dbReference type="ARBA" id="ARBA00002197"/>
    </source>
</evidence>
<comment type="catalytic activity">
    <reaction evidence="9">
        <text>5,6-dimethylbenzimidazole + nicotinate beta-D-ribonucleotide = alpha-ribazole 5'-phosphate + nicotinate + H(+)</text>
        <dbReference type="Rhea" id="RHEA:11196"/>
        <dbReference type="ChEBI" id="CHEBI:15378"/>
        <dbReference type="ChEBI" id="CHEBI:15890"/>
        <dbReference type="ChEBI" id="CHEBI:32544"/>
        <dbReference type="ChEBI" id="CHEBI:57502"/>
        <dbReference type="ChEBI" id="CHEBI:57918"/>
        <dbReference type="EC" id="2.4.2.21"/>
    </reaction>
</comment>
<evidence type="ECO:0000256" key="10">
    <source>
        <dbReference type="NCBIfam" id="TIGR03160"/>
    </source>
</evidence>
<dbReference type="FunFam" id="3.40.50.10210:FF:000001">
    <property type="entry name" value="Nicotinate-nucleotide--dimethylbenzimidazole phosphoribosyltransferase"/>
    <property type="match status" value="1"/>
</dbReference>
<evidence type="ECO:0000256" key="4">
    <source>
        <dbReference type="ARBA" id="ARBA00011991"/>
    </source>
</evidence>
<gene>
    <name evidence="11" type="ORF">OSCT_2401</name>
</gene>
<dbReference type="Pfam" id="PF02277">
    <property type="entry name" value="DBI_PRT"/>
    <property type="match status" value="1"/>
</dbReference>
<evidence type="ECO:0000256" key="3">
    <source>
        <dbReference type="ARBA" id="ARBA00007110"/>
    </source>
</evidence>
<reference evidence="11 12" key="1">
    <citation type="journal article" date="2011" name="J. Bacteriol.">
        <title>Draft genome sequence of the anoxygenic filamentous phototrophic bacterium Oscillochloris trichoides subsp. DG-6.</title>
        <authorList>
            <person name="Kuznetsov B.B."/>
            <person name="Ivanovsky R.N."/>
            <person name="Keppen O.I."/>
            <person name="Sukhacheva M.V."/>
            <person name="Bumazhkin B.K."/>
            <person name="Patutina E.O."/>
            <person name="Beletsky A.V."/>
            <person name="Mardanov A.V."/>
            <person name="Baslerov R.V."/>
            <person name="Panteleeva A.N."/>
            <person name="Kolganova T.V."/>
            <person name="Ravin N.V."/>
            <person name="Skryabin K.G."/>
        </authorList>
    </citation>
    <scope>NUCLEOTIDE SEQUENCE [LARGE SCALE GENOMIC DNA]</scope>
    <source>
        <strain evidence="11 12">DG-6</strain>
    </source>
</reference>
<dbReference type="InterPro" id="IPR036087">
    <property type="entry name" value="Nict_dMeBzImd_PRibTrfase_sf"/>
</dbReference>
<keyword evidence="6" id="KW-0169">Cobalamin biosynthesis</keyword>
<dbReference type="GO" id="GO:0009236">
    <property type="term" value="P:cobalamin biosynthetic process"/>
    <property type="evidence" value="ECO:0007669"/>
    <property type="project" value="UniProtKB-UniRule"/>
</dbReference>
<evidence type="ECO:0000256" key="5">
    <source>
        <dbReference type="ARBA" id="ARBA00015486"/>
    </source>
</evidence>
<comment type="function">
    <text evidence="1">Catalyzes the synthesis of alpha-ribazole-5'-phosphate from nicotinate mononucleotide (NAMN) and 5,6-dimethylbenzimidazole (DMB).</text>
</comment>
<evidence type="ECO:0000256" key="7">
    <source>
        <dbReference type="ARBA" id="ARBA00022676"/>
    </source>
</evidence>
<dbReference type="NCBIfam" id="NF000996">
    <property type="entry name" value="PRK00105.1"/>
    <property type="match status" value="1"/>
</dbReference>
<protein>
    <recommendedName>
        <fullName evidence="5 10">Nicotinate-nucleotide--dimethylbenzimidazole phosphoribosyltransferase</fullName>
        <ecNumber evidence="4 10">2.4.2.21</ecNumber>
    </recommendedName>
</protein>
<dbReference type="GO" id="GO:0008939">
    <property type="term" value="F:nicotinate-nucleotide-dimethylbenzimidazole phosphoribosyltransferase activity"/>
    <property type="evidence" value="ECO:0007669"/>
    <property type="project" value="UniProtKB-UniRule"/>
</dbReference>
<sequence length="287" mass="29146">MVIMAADHGVARHGVSAFPQAVTAQMVRNVLRGGAASSVLARHAHAELVVVDVGVDADLSDLPGLRQHKIAFGTHDMTREPAMSREQAWRAVEVGINIASELIAAGADLIAPGEKGIGNTTAASAVIAGLCGLPVASVTGRGTGIDEAGWGRKVALIEAALALHRPDPADGLGVLAAVGGFDIGGMAGLMLGAAARRVPVLIDGVIAGAAALVALNLAPAIQPYLIATHRSVERGHAAVFERIGSTPLFDLQMRLGEASGAALAIPLCQVACTLVGKITTTQEFSHA</sequence>
<keyword evidence="8" id="KW-0808">Transferase</keyword>